<feature type="region of interest" description="Disordered" evidence="1">
    <location>
        <begin position="113"/>
        <end position="160"/>
    </location>
</feature>
<dbReference type="AlphaFoldDB" id="A0A226EKN7"/>
<dbReference type="Proteomes" id="UP000198287">
    <property type="component" value="Unassembled WGS sequence"/>
</dbReference>
<keyword evidence="3" id="KW-1185">Reference proteome</keyword>
<evidence type="ECO:0000256" key="1">
    <source>
        <dbReference type="SAM" id="MobiDB-lite"/>
    </source>
</evidence>
<accession>A0A226EKN7</accession>
<feature type="compositionally biased region" description="Polar residues" evidence="1">
    <location>
        <begin position="147"/>
        <end position="157"/>
    </location>
</feature>
<sequence>MDKPTLTGFRPNDDGDETPLQGLYNDLLSCLGGQQTNLKPMTGFSKILNMITEVMNERQNTATTGDVTESETEPQPENLEQNVVESTDNDFYPNFIAFDSSAFNNVGANDQVETNASGSSESLQSIQSQCSTVSSERSHSESENLSRTDSNLENNNFKGDEDCPLAGGELHEFPIAISDDVAKALKQFGLEGLIPLPPKSRPVKPIVAKEMAKRDVEISGDNNEQMNPDDWLDKSPLSIGGSMLTNLLNGFTYRERAISGGLDNVGGMSDAES</sequence>
<evidence type="ECO:0000313" key="2">
    <source>
        <dbReference type="EMBL" id="OXA57860.1"/>
    </source>
</evidence>
<protein>
    <submittedName>
        <fullName evidence="2">Uncharacterized protein</fullName>
    </submittedName>
</protein>
<proteinExistence type="predicted"/>
<gene>
    <name evidence="2" type="ORF">Fcan01_07522</name>
</gene>
<feature type="compositionally biased region" description="Basic and acidic residues" evidence="1">
    <location>
        <begin position="136"/>
        <end position="146"/>
    </location>
</feature>
<reference evidence="2 3" key="1">
    <citation type="submission" date="2015-12" db="EMBL/GenBank/DDBJ databases">
        <title>The genome of Folsomia candida.</title>
        <authorList>
            <person name="Faddeeva A."/>
            <person name="Derks M.F."/>
            <person name="Anvar Y."/>
            <person name="Smit S."/>
            <person name="Van Straalen N."/>
            <person name="Roelofs D."/>
        </authorList>
    </citation>
    <scope>NUCLEOTIDE SEQUENCE [LARGE SCALE GENOMIC DNA]</scope>
    <source>
        <strain evidence="2 3">VU population</strain>
        <tissue evidence="2">Whole body</tissue>
    </source>
</reference>
<name>A0A226EKN7_FOLCA</name>
<comment type="caution">
    <text evidence="2">The sequence shown here is derived from an EMBL/GenBank/DDBJ whole genome shotgun (WGS) entry which is preliminary data.</text>
</comment>
<organism evidence="2 3">
    <name type="scientific">Folsomia candida</name>
    <name type="common">Springtail</name>
    <dbReference type="NCBI Taxonomy" id="158441"/>
    <lineage>
        <taxon>Eukaryota</taxon>
        <taxon>Metazoa</taxon>
        <taxon>Ecdysozoa</taxon>
        <taxon>Arthropoda</taxon>
        <taxon>Hexapoda</taxon>
        <taxon>Collembola</taxon>
        <taxon>Entomobryomorpha</taxon>
        <taxon>Isotomoidea</taxon>
        <taxon>Isotomidae</taxon>
        <taxon>Proisotominae</taxon>
        <taxon>Folsomia</taxon>
    </lineage>
</organism>
<evidence type="ECO:0000313" key="3">
    <source>
        <dbReference type="Proteomes" id="UP000198287"/>
    </source>
</evidence>
<feature type="compositionally biased region" description="Low complexity" evidence="1">
    <location>
        <begin position="117"/>
        <end position="135"/>
    </location>
</feature>
<dbReference type="EMBL" id="LNIX01000003">
    <property type="protein sequence ID" value="OXA57860.1"/>
    <property type="molecule type" value="Genomic_DNA"/>
</dbReference>